<comment type="caution">
    <text evidence="9">The sequence shown here is derived from an EMBL/GenBank/DDBJ whole genome shotgun (WGS) entry which is preliminary data.</text>
</comment>
<sequence>MSAPRMPIESGVPDPFQYMHPVLARNFGQWKHHERPRPGVLCHTSHSGDKVWTIRAGTQRQMDLYTIRKLCDIADEFAEGHVRFTIRSNIEFMVSNEAKVAPLIEKLTKEGFPVGGTGPSVSMIAHTQGWLHCDIPGTDASGVVKALMDELYEEFVREDMPNRVHITTSCCQINCGGQGDIAINVQHTKPPKINHDLVANVCERPTVVARCPVAAIRPALVNGKPSLEVDEKKCICCGACYPPCPPMQINDPEHSKLAIWVGGNHSNARSKPSFQKLVAAGIPNNPPRWTEAAAIVKKILRVYKEDARDWERLSDWVDRIGWARFFELTELPFTKFHIDNWRGSRRSLNASTHIRF</sequence>
<dbReference type="Gene3D" id="3.30.413.10">
    <property type="entry name" value="Sulfite Reductase Hemoprotein, domain 1"/>
    <property type="match status" value="1"/>
</dbReference>
<keyword evidence="3" id="KW-0004">4Fe-4S</keyword>
<gene>
    <name evidence="9" type="ORF">TPSD3_07040</name>
</gene>
<dbReference type="InterPro" id="IPR036136">
    <property type="entry name" value="Nit/Sulf_reduc_fer-like_dom_sf"/>
</dbReference>
<dbReference type="SUPFAM" id="SSF54862">
    <property type="entry name" value="4Fe-4S ferredoxins"/>
    <property type="match status" value="1"/>
</dbReference>
<dbReference type="PROSITE" id="PS51379">
    <property type="entry name" value="4FE4S_FER_2"/>
    <property type="match status" value="1"/>
</dbReference>
<dbReference type="GO" id="GO:0016002">
    <property type="term" value="F:sulfite reductase activity"/>
    <property type="evidence" value="ECO:0007669"/>
    <property type="project" value="TreeGrafter"/>
</dbReference>
<dbReference type="OrthoDB" id="9766142at2"/>
<evidence type="ECO:0000256" key="3">
    <source>
        <dbReference type="ARBA" id="ARBA00022485"/>
    </source>
</evidence>
<dbReference type="GO" id="GO:0020037">
    <property type="term" value="F:heme binding"/>
    <property type="evidence" value="ECO:0007669"/>
    <property type="project" value="InterPro"/>
</dbReference>
<dbReference type="RefSeq" id="WP_086487871.1">
    <property type="nucleotide sequence ID" value="NZ_MSLT01000012.1"/>
</dbReference>
<evidence type="ECO:0000256" key="4">
    <source>
        <dbReference type="ARBA" id="ARBA00022723"/>
    </source>
</evidence>
<dbReference type="Pfam" id="PF03460">
    <property type="entry name" value="NIR_SIR_ferr"/>
    <property type="match status" value="1"/>
</dbReference>
<proteinExistence type="predicted"/>
<dbReference type="SUPFAM" id="SSF56014">
    <property type="entry name" value="Nitrite and sulphite reductase 4Fe-4S domain-like"/>
    <property type="match status" value="1"/>
</dbReference>
<evidence type="ECO:0000256" key="6">
    <source>
        <dbReference type="ARBA" id="ARBA00023004"/>
    </source>
</evidence>
<evidence type="ECO:0000256" key="5">
    <source>
        <dbReference type="ARBA" id="ARBA00023002"/>
    </source>
</evidence>
<dbReference type="GO" id="GO:0046872">
    <property type="term" value="F:metal ion binding"/>
    <property type="evidence" value="ECO:0007669"/>
    <property type="project" value="UniProtKB-KW"/>
</dbReference>
<evidence type="ECO:0000259" key="8">
    <source>
        <dbReference type="PROSITE" id="PS51379"/>
    </source>
</evidence>
<dbReference type="PANTHER" id="PTHR11493">
    <property type="entry name" value="SULFITE REDUCTASE [NADPH] SUBUNIT BETA-RELATED"/>
    <property type="match status" value="1"/>
</dbReference>
<dbReference type="GO" id="GO:0009055">
    <property type="term" value="F:electron transfer activity"/>
    <property type="evidence" value="ECO:0007669"/>
    <property type="project" value="InterPro"/>
</dbReference>
<dbReference type="PROSITE" id="PS00198">
    <property type="entry name" value="4FE4S_FER_1"/>
    <property type="match status" value="1"/>
</dbReference>
<dbReference type="GO" id="GO:0051539">
    <property type="term" value="F:4 iron, 4 sulfur cluster binding"/>
    <property type="evidence" value="ECO:0007669"/>
    <property type="project" value="UniProtKB-KW"/>
</dbReference>
<keyword evidence="10" id="KW-1185">Reference proteome</keyword>
<dbReference type="Pfam" id="PF01077">
    <property type="entry name" value="NIR_SIR"/>
    <property type="match status" value="1"/>
</dbReference>
<evidence type="ECO:0000256" key="7">
    <source>
        <dbReference type="ARBA" id="ARBA00023014"/>
    </source>
</evidence>
<dbReference type="Gene3D" id="3.30.70.3340">
    <property type="match status" value="1"/>
</dbReference>
<keyword evidence="7" id="KW-0411">Iron-sulfur</keyword>
<dbReference type="GO" id="GO:0018551">
    <property type="term" value="F:dissimilatory sulfite reductase (NADH) activity"/>
    <property type="evidence" value="ECO:0007669"/>
    <property type="project" value="InterPro"/>
</dbReference>
<dbReference type="GO" id="GO:0050311">
    <property type="term" value="F:sulfite reductase (ferredoxin) activity"/>
    <property type="evidence" value="ECO:0007669"/>
    <property type="project" value="TreeGrafter"/>
</dbReference>
<dbReference type="PANTHER" id="PTHR11493:SF47">
    <property type="entry name" value="SULFITE REDUCTASE [NADPH] SUBUNIT BETA"/>
    <property type="match status" value="1"/>
</dbReference>
<dbReference type="NCBIfam" id="TIGR02066">
    <property type="entry name" value="dsrB"/>
    <property type="match status" value="1"/>
</dbReference>
<comment type="cofactor">
    <cofactor evidence="2">
        <name>[4Fe-4S] cluster</name>
        <dbReference type="ChEBI" id="CHEBI:49883"/>
    </cofactor>
</comment>
<dbReference type="InterPro" id="IPR045169">
    <property type="entry name" value="NO2/SO3_Rdtase_4Fe4S_prot"/>
</dbReference>
<accession>A0A251X7Q6</accession>
<dbReference type="InterPro" id="IPR005117">
    <property type="entry name" value="NiRdtase/SiRdtase_haem-b_fer"/>
</dbReference>
<dbReference type="InterPro" id="IPR017896">
    <property type="entry name" value="4Fe4S_Fe-S-bd"/>
</dbReference>
<keyword evidence="6" id="KW-0408">Iron</keyword>
<dbReference type="InterPro" id="IPR017900">
    <property type="entry name" value="4Fe4S_Fe_S_CS"/>
</dbReference>
<name>A0A251X7Q6_9GAMM</name>
<comment type="cofactor">
    <cofactor evidence="1">
        <name>siroheme</name>
        <dbReference type="ChEBI" id="CHEBI:60052"/>
    </cofactor>
</comment>
<dbReference type="AlphaFoldDB" id="A0A251X7Q6"/>
<dbReference type="SUPFAM" id="SSF55124">
    <property type="entry name" value="Nitrite/Sulfite reductase N-terminal domain-like"/>
    <property type="match status" value="1"/>
</dbReference>
<evidence type="ECO:0000313" key="10">
    <source>
        <dbReference type="Proteomes" id="UP000194798"/>
    </source>
</evidence>
<dbReference type="InterPro" id="IPR006067">
    <property type="entry name" value="NO2/SO3_Rdtase_4Fe4S_dom"/>
</dbReference>
<feature type="domain" description="4Fe-4S ferredoxin-type" evidence="8">
    <location>
        <begin position="225"/>
        <end position="254"/>
    </location>
</feature>
<dbReference type="EMBL" id="MSLT01000012">
    <property type="protein sequence ID" value="OUD14088.1"/>
    <property type="molecule type" value="Genomic_DNA"/>
</dbReference>
<dbReference type="Proteomes" id="UP000194798">
    <property type="component" value="Unassembled WGS sequence"/>
</dbReference>
<reference evidence="9 10" key="1">
    <citation type="submission" date="2016-12" db="EMBL/GenBank/DDBJ databases">
        <title>Thioflexothrix psekupsii D3 genome sequencing and assembly.</title>
        <authorList>
            <person name="Fomenkov A."/>
            <person name="Vincze T."/>
            <person name="Grabovich M."/>
            <person name="Anton B.P."/>
            <person name="Dubinina G."/>
            <person name="Orlova M."/>
            <person name="Belousova E."/>
            <person name="Roberts R.J."/>
        </authorList>
    </citation>
    <scope>NUCLEOTIDE SEQUENCE [LARGE SCALE GENOMIC DNA]</scope>
    <source>
        <strain evidence="9">D3</strain>
    </source>
</reference>
<dbReference type="GO" id="GO:0000103">
    <property type="term" value="P:sulfate assimilation"/>
    <property type="evidence" value="ECO:0007669"/>
    <property type="project" value="TreeGrafter"/>
</dbReference>
<organism evidence="9 10">
    <name type="scientific">Thioflexithrix psekupsensis</name>
    <dbReference type="NCBI Taxonomy" id="1570016"/>
    <lineage>
        <taxon>Bacteria</taxon>
        <taxon>Pseudomonadati</taxon>
        <taxon>Pseudomonadota</taxon>
        <taxon>Gammaproteobacteria</taxon>
        <taxon>Thiotrichales</taxon>
        <taxon>Thioflexithrix</taxon>
    </lineage>
</organism>
<protein>
    <submittedName>
        <fullName evidence="9">Sulfite reductase, dissimilatory-type beta subunit</fullName>
    </submittedName>
</protein>
<dbReference type="InterPro" id="IPR011808">
    <property type="entry name" value="DsrB"/>
</dbReference>
<keyword evidence="5" id="KW-0560">Oxidoreductase</keyword>
<keyword evidence="4" id="KW-0479">Metal-binding</keyword>
<evidence type="ECO:0000256" key="2">
    <source>
        <dbReference type="ARBA" id="ARBA00001966"/>
    </source>
</evidence>
<evidence type="ECO:0000256" key="1">
    <source>
        <dbReference type="ARBA" id="ARBA00001929"/>
    </source>
</evidence>
<dbReference type="InterPro" id="IPR045854">
    <property type="entry name" value="NO2/SO3_Rdtase_4Fe4S_sf"/>
</dbReference>
<evidence type="ECO:0000313" key="9">
    <source>
        <dbReference type="EMBL" id="OUD14088.1"/>
    </source>
</evidence>
<dbReference type="Gene3D" id="3.30.70.20">
    <property type="match status" value="1"/>
</dbReference>
<dbReference type="GO" id="GO:0009337">
    <property type="term" value="C:sulfite reductase complex (NADPH)"/>
    <property type="evidence" value="ECO:0007669"/>
    <property type="project" value="TreeGrafter"/>
</dbReference>